<evidence type="ECO:0000313" key="6">
    <source>
        <dbReference type="EMBL" id="GAG72016.1"/>
    </source>
</evidence>
<accession>X1BIZ3</accession>
<feature type="non-terminal residue" evidence="6">
    <location>
        <position position="493"/>
    </location>
</feature>
<dbReference type="GO" id="GO:0032259">
    <property type="term" value="P:methylation"/>
    <property type="evidence" value="ECO:0007669"/>
    <property type="project" value="UniProtKB-KW"/>
</dbReference>
<dbReference type="InterPro" id="IPR029063">
    <property type="entry name" value="SAM-dependent_MTases_sf"/>
</dbReference>
<keyword evidence="3" id="KW-0808">Transferase</keyword>
<organism evidence="6">
    <name type="scientific">marine sediment metagenome</name>
    <dbReference type="NCBI Taxonomy" id="412755"/>
    <lineage>
        <taxon>unclassified sequences</taxon>
        <taxon>metagenomes</taxon>
        <taxon>ecological metagenomes</taxon>
    </lineage>
</organism>
<feature type="domain" description="Type ISP restriction-modification enzyme LLaBIII C-terminal specificity" evidence="5">
    <location>
        <begin position="249"/>
        <end position="492"/>
    </location>
</feature>
<comment type="caution">
    <text evidence="6">The sequence shown here is derived from an EMBL/GenBank/DDBJ whole genome shotgun (WGS) entry which is preliminary data.</text>
</comment>
<dbReference type="PANTHER" id="PTHR33841">
    <property type="entry name" value="DNA METHYLTRANSFERASE YEEA-RELATED"/>
    <property type="match status" value="1"/>
</dbReference>
<evidence type="ECO:0000256" key="4">
    <source>
        <dbReference type="ARBA" id="ARBA00047942"/>
    </source>
</evidence>
<dbReference type="PANTHER" id="PTHR33841:SF1">
    <property type="entry name" value="DNA METHYLTRANSFERASE A"/>
    <property type="match status" value="1"/>
</dbReference>
<gene>
    <name evidence="6" type="ORF">S01H4_15889</name>
</gene>
<reference evidence="6" key="1">
    <citation type="journal article" date="2014" name="Front. Microbiol.">
        <title>High frequency of phylogenetically diverse reductive dehalogenase-homologous genes in deep subseafloor sedimentary metagenomes.</title>
        <authorList>
            <person name="Kawai M."/>
            <person name="Futagami T."/>
            <person name="Toyoda A."/>
            <person name="Takaki Y."/>
            <person name="Nishi S."/>
            <person name="Hori S."/>
            <person name="Arai W."/>
            <person name="Tsubouchi T."/>
            <person name="Morono Y."/>
            <person name="Uchiyama I."/>
            <person name="Ito T."/>
            <person name="Fujiyama A."/>
            <person name="Inagaki F."/>
            <person name="Takami H."/>
        </authorList>
    </citation>
    <scope>NUCLEOTIDE SEQUENCE</scope>
    <source>
        <strain evidence="6">Expedition CK06-06</strain>
    </source>
</reference>
<evidence type="ECO:0000256" key="1">
    <source>
        <dbReference type="ARBA" id="ARBA00011900"/>
    </source>
</evidence>
<comment type="catalytic activity">
    <reaction evidence="4">
        <text>a 2'-deoxyadenosine in DNA + S-adenosyl-L-methionine = an N(6)-methyl-2'-deoxyadenosine in DNA + S-adenosyl-L-homocysteine + H(+)</text>
        <dbReference type="Rhea" id="RHEA:15197"/>
        <dbReference type="Rhea" id="RHEA-COMP:12418"/>
        <dbReference type="Rhea" id="RHEA-COMP:12419"/>
        <dbReference type="ChEBI" id="CHEBI:15378"/>
        <dbReference type="ChEBI" id="CHEBI:57856"/>
        <dbReference type="ChEBI" id="CHEBI:59789"/>
        <dbReference type="ChEBI" id="CHEBI:90615"/>
        <dbReference type="ChEBI" id="CHEBI:90616"/>
        <dbReference type="EC" id="2.1.1.72"/>
    </reaction>
</comment>
<proteinExistence type="predicted"/>
<evidence type="ECO:0000256" key="3">
    <source>
        <dbReference type="ARBA" id="ARBA00022679"/>
    </source>
</evidence>
<evidence type="ECO:0000256" key="2">
    <source>
        <dbReference type="ARBA" id="ARBA00022603"/>
    </source>
</evidence>
<dbReference type="EC" id="2.1.1.72" evidence="1"/>
<dbReference type="Gene3D" id="3.40.50.150">
    <property type="entry name" value="Vaccinia Virus protein VP39"/>
    <property type="match status" value="1"/>
</dbReference>
<name>X1BIZ3_9ZZZZ</name>
<protein>
    <recommendedName>
        <fullName evidence="1">site-specific DNA-methyltransferase (adenine-specific)</fullName>
        <ecNumber evidence="1">2.1.1.72</ecNumber>
    </recommendedName>
</protein>
<dbReference type="Pfam" id="PF18135">
    <property type="entry name" value="Type_ISP_C"/>
    <property type="match status" value="1"/>
</dbReference>
<evidence type="ECO:0000259" key="5">
    <source>
        <dbReference type="Pfam" id="PF18135"/>
    </source>
</evidence>
<dbReference type="AlphaFoldDB" id="X1BIZ3"/>
<sequence length="493" mass="56397">DQRLRIYLTNTLEEAIKHSEVLFAQWISEEANAAAQIKKEKPIMVVLGNPPYSGVSANRGEWISQLIDVYRIVDGKPLEERKVWLQNDYVKFIRFGQWRIERTGQGILGFITDHSYLDSPTFRGMRQSLINTFDEIYILDLHGDTKRRESAPGGGMDENVFDIQQGVAIGLFIKKSDGSTPAKVYHADLWGLCGEWPDPQHGTKYHTLSESDITMTDWTEIQPTGPFYIFALRDESLMAEYEHGWKITDAFPVSSTGVQTSRDDLVLDFSVDRLRARISDVRDISLPDSTVIDKYNIREMSFWNVSEARKSLAGDKEWESRFISCLYRPFDVRPLFYSVAVVHRTRDEVMRHLTKQNQVLCVGRAGQATGSAEWDVAFCGSQPVDLNIFYRGGSQCFPLFLYPAEGEMQFEEGRRPNLNPEFIKAVSDKLGLKFVSDVKGDLTASFGPENVFNYAYAVFHSPIYRSRYAEFLKVDFPRLPLTSDKELFKTLTE</sequence>
<dbReference type="InterPro" id="IPR041635">
    <property type="entry name" value="Type_ISP_LLaBIII_C"/>
</dbReference>
<feature type="non-terminal residue" evidence="6">
    <location>
        <position position="1"/>
    </location>
</feature>
<dbReference type="EMBL" id="BART01006962">
    <property type="protein sequence ID" value="GAG72016.1"/>
    <property type="molecule type" value="Genomic_DNA"/>
</dbReference>
<keyword evidence="2" id="KW-0489">Methyltransferase</keyword>
<dbReference type="GO" id="GO:0009007">
    <property type="term" value="F:site-specific DNA-methyltransferase (adenine-specific) activity"/>
    <property type="evidence" value="ECO:0007669"/>
    <property type="project" value="UniProtKB-EC"/>
</dbReference>
<dbReference type="SUPFAM" id="SSF53335">
    <property type="entry name" value="S-adenosyl-L-methionine-dependent methyltransferases"/>
    <property type="match status" value="1"/>
</dbReference>
<dbReference type="InterPro" id="IPR050953">
    <property type="entry name" value="N4_N6_ade-DNA_methylase"/>
</dbReference>